<dbReference type="EMBL" id="CP032427">
    <property type="protein sequence ID" value="AYC35819.1"/>
    <property type="molecule type" value="Genomic_DNA"/>
</dbReference>
<dbReference type="SUPFAM" id="SSF48498">
    <property type="entry name" value="Tetracyclin repressor-like, C-terminal domain"/>
    <property type="match status" value="1"/>
</dbReference>
<organism evidence="6 7">
    <name type="scientific">Streptomyces griseorubiginosus</name>
    <dbReference type="NCBI Taxonomy" id="67304"/>
    <lineage>
        <taxon>Bacteria</taxon>
        <taxon>Bacillati</taxon>
        <taxon>Actinomycetota</taxon>
        <taxon>Actinomycetes</taxon>
        <taxon>Kitasatosporales</taxon>
        <taxon>Streptomycetaceae</taxon>
        <taxon>Streptomyces</taxon>
    </lineage>
</organism>
<sequence>MEGRSSTTRRPGRPGAGSAGVPAERDVLLRGLEAFAELGYDRASARELAHRLGVSHTFINDRYGSKAAFWRAVVDAALGAQLTRMAPAAPGGDDKDVVRQFVTEFYRVNVGEPYLAMLMLDEFGRDTERLDYLYQRYIEPTLALVVPSIERLTASGDMARVPMDVLFFAIIAPVGGLVQEPFARRLGRPEHLTQAERLARASALAQLVVDGLLAPGAAKRR</sequence>
<reference evidence="6 7" key="1">
    <citation type="submission" date="2018-09" db="EMBL/GenBank/DDBJ databases">
        <title>Production of Trimethoprim by Streptomyces sp. 3E-1.</title>
        <authorList>
            <person name="Kang H.J."/>
            <person name="Kim S.B."/>
        </authorList>
    </citation>
    <scope>NUCLEOTIDE SEQUENCE [LARGE SCALE GENOMIC DNA]</scope>
    <source>
        <strain evidence="6 7">3E-1</strain>
    </source>
</reference>
<dbReference type="KEGG" id="sge:DWG14_00026"/>
<evidence type="ECO:0000256" key="1">
    <source>
        <dbReference type="ARBA" id="ARBA00023015"/>
    </source>
</evidence>
<dbReference type="Pfam" id="PF00440">
    <property type="entry name" value="TetR_N"/>
    <property type="match status" value="1"/>
</dbReference>
<evidence type="ECO:0000256" key="2">
    <source>
        <dbReference type="ARBA" id="ARBA00023125"/>
    </source>
</evidence>
<dbReference type="Gene3D" id="1.10.357.10">
    <property type="entry name" value="Tetracycline Repressor, domain 2"/>
    <property type="match status" value="1"/>
</dbReference>
<feature type="region of interest" description="Disordered" evidence="4">
    <location>
        <begin position="1"/>
        <end position="21"/>
    </location>
</feature>
<keyword evidence="1" id="KW-0805">Transcription regulation</keyword>
<dbReference type="SUPFAM" id="SSF46689">
    <property type="entry name" value="Homeodomain-like"/>
    <property type="match status" value="1"/>
</dbReference>
<dbReference type="InterPro" id="IPR009057">
    <property type="entry name" value="Homeodomain-like_sf"/>
</dbReference>
<dbReference type="PANTHER" id="PTHR30055">
    <property type="entry name" value="HTH-TYPE TRANSCRIPTIONAL REGULATOR RUTR"/>
    <property type="match status" value="1"/>
</dbReference>
<accession>A0AAI8KUJ9</accession>
<evidence type="ECO:0000259" key="5">
    <source>
        <dbReference type="Pfam" id="PF00440"/>
    </source>
</evidence>
<dbReference type="InterPro" id="IPR050109">
    <property type="entry name" value="HTH-type_TetR-like_transc_reg"/>
</dbReference>
<dbReference type="PANTHER" id="PTHR30055:SF234">
    <property type="entry name" value="HTH-TYPE TRANSCRIPTIONAL REGULATOR BETI"/>
    <property type="match status" value="1"/>
</dbReference>
<dbReference type="RefSeq" id="WP_246090752.1">
    <property type="nucleotide sequence ID" value="NZ_CP032427.1"/>
</dbReference>
<name>A0AAI8KUJ9_9ACTN</name>
<dbReference type="InterPro" id="IPR001647">
    <property type="entry name" value="HTH_TetR"/>
</dbReference>
<proteinExistence type="predicted"/>
<dbReference type="InterPro" id="IPR036271">
    <property type="entry name" value="Tet_transcr_reg_TetR-rel_C_sf"/>
</dbReference>
<keyword evidence="3" id="KW-0804">Transcription</keyword>
<dbReference type="GeneID" id="91279030"/>
<protein>
    <recommendedName>
        <fullName evidence="5">HTH tetR-type domain-containing protein</fullName>
    </recommendedName>
</protein>
<gene>
    <name evidence="6" type="ORF">DWG14_00026</name>
</gene>
<dbReference type="Proteomes" id="UP000265765">
    <property type="component" value="Chromosome"/>
</dbReference>
<evidence type="ECO:0000256" key="3">
    <source>
        <dbReference type="ARBA" id="ARBA00023163"/>
    </source>
</evidence>
<feature type="domain" description="HTH tetR-type" evidence="5">
    <location>
        <begin position="31"/>
        <end position="72"/>
    </location>
</feature>
<evidence type="ECO:0000256" key="4">
    <source>
        <dbReference type="SAM" id="MobiDB-lite"/>
    </source>
</evidence>
<dbReference type="AlphaFoldDB" id="A0AAI8KUJ9"/>
<dbReference type="GO" id="GO:0003700">
    <property type="term" value="F:DNA-binding transcription factor activity"/>
    <property type="evidence" value="ECO:0007669"/>
    <property type="project" value="TreeGrafter"/>
</dbReference>
<keyword evidence="2" id="KW-0238">DNA-binding</keyword>
<evidence type="ECO:0000313" key="7">
    <source>
        <dbReference type="Proteomes" id="UP000265765"/>
    </source>
</evidence>
<dbReference type="GO" id="GO:0000976">
    <property type="term" value="F:transcription cis-regulatory region binding"/>
    <property type="evidence" value="ECO:0007669"/>
    <property type="project" value="TreeGrafter"/>
</dbReference>
<evidence type="ECO:0000313" key="6">
    <source>
        <dbReference type="EMBL" id="AYC35819.1"/>
    </source>
</evidence>